<comment type="caution">
    <text evidence="1">The sequence shown here is derived from an EMBL/GenBank/DDBJ whole genome shotgun (WGS) entry which is preliminary data.</text>
</comment>
<accession>A0A7W9GLY8</accession>
<sequence length="123" mass="13154">MGTFATFVYSDGGWDTSAVSERFLSIDLHDRDHATLRFAPVEPPARGLLHLGRPDGGDPVPVSVSVETEALIVWAADVTGVQASPDEILPLLASVDVVVEKRTVQLLKVIGLLPPPDLDDEDA</sequence>
<reference evidence="1 2" key="1">
    <citation type="submission" date="2020-08" db="EMBL/GenBank/DDBJ databases">
        <title>Sequencing the genomes of 1000 actinobacteria strains.</title>
        <authorList>
            <person name="Klenk H.-P."/>
        </authorList>
    </citation>
    <scope>NUCLEOTIDE SEQUENCE [LARGE SCALE GENOMIC DNA]</scope>
    <source>
        <strain evidence="1 2">DSM 102122</strain>
    </source>
</reference>
<evidence type="ECO:0000313" key="1">
    <source>
        <dbReference type="EMBL" id="MBB5785976.1"/>
    </source>
</evidence>
<dbReference type="RefSeq" id="WP_184819116.1">
    <property type="nucleotide sequence ID" value="NZ_JACHMM010000001.1"/>
</dbReference>
<proteinExistence type="predicted"/>
<protein>
    <submittedName>
        <fullName evidence="1">Uncharacterized protein</fullName>
    </submittedName>
</protein>
<dbReference type="AlphaFoldDB" id="A0A7W9GLY8"/>
<keyword evidence="2" id="KW-1185">Reference proteome</keyword>
<gene>
    <name evidence="1" type="ORF">HD601_000551</name>
</gene>
<organism evidence="1 2">
    <name type="scientific">Jiangella mangrovi</name>
    <dbReference type="NCBI Taxonomy" id="1524084"/>
    <lineage>
        <taxon>Bacteria</taxon>
        <taxon>Bacillati</taxon>
        <taxon>Actinomycetota</taxon>
        <taxon>Actinomycetes</taxon>
        <taxon>Jiangellales</taxon>
        <taxon>Jiangellaceae</taxon>
        <taxon>Jiangella</taxon>
    </lineage>
</organism>
<dbReference type="Proteomes" id="UP000542813">
    <property type="component" value="Unassembled WGS sequence"/>
</dbReference>
<name>A0A7W9GLY8_9ACTN</name>
<dbReference type="EMBL" id="JACHMM010000001">
    <property type="protein sequence ID" value="MBB5785976.1"/>
    <property type="molecule type" value="Genomic_DNA"/>
</dbReference>
<evidence type="ECO:0000313" key="2">
    <source>
        <dbReference type="Proteomes" id="UP000542813"/>
    </source>
</evidence>